<accession>A0ABP9UAM0</accession>
<name>A0ABP9UAM0_9MICO</name>
<organism evidence="1 2">
    <name type="scientific">Brevibacterium ammoniilyticum</name>
    <dbReference type="NCBI Taxonomy" id="1046555"/>
    <lineage>
        <taxon>Bacteria</taxon>
        <taxon>Bacillati</taxon>
        <taxon>Actinomycetota</taxon>
        <taxon>Actinomycetes</taxon>
        <taxon>Micrococcales</taxon>
        <taxon>Brevibacteriaceae</taxon>
        <taxon>Brevibacterium</taxon>
    </lineage>
</organism>
<keyword evidence="2" id="KW-1185">Reference proteome</keyword>
<dbReference type="Proteomes" id="UP001498935">
    <property type="component" value="Unassembled WGS sequence"/>
</dbReference>
<gene>
    <name evidence="1" type="ORF">KACC15558_34510</name>
</gene>
<evidence type="ECO:0000313" key="1">
    <source>
        <dbReference type="EMBL" id="GAA5342410.1"/>
    </source>
</evidence>
<evidence type="ECO:0000313" key="2">
    <source>
        <dbReference type="Proteomes" id="UP001498935"/>
    </source>
</evidence>
<sequence>MADSWLTADGIAGGFGSTVYTWSAEKAVPDRKFGRLWRIQASEIDECERRGGVYCSSRDEDAE</sequence>
<dbReference type="RefSeq" id="WP_342039127.1">
    <property type="nucleotide sequence ID" value="NZ_BAABBK010000023.1"/>
</dbReference>
<dbReference type="EMBL" id="BAABNP010000025">
    <property type="protein sequence ID" value="GAA5342410.1"/>
    <property type="molecule type" value="Genomic_DNA"/>
</dbReference>
<protein>
    <submittedName>
        <fullName evidence="1">Uncharacterized protein</fullName>
    </submittedName>
</protein>
<reference evidence="1 2" key="1">
    <citation type="submission" date="2024-02" db="EMBL/GenBank/DDBJ databases">
        <title>Characterization of antibiotic resistant novel bacterial strains and their environmental applications.</title>
        <authorList>
            <person name="Manzoor S."/>
            <person name="Abbas S."/>
            <person name="Arshad M."/>
            <person name="Li W.J."/>
            <person name="Ahmed I."/>
        </authorList>
    </citation>
    <scope>NUCLEOTIDE SEQUENCE [LARGE SCALE GENOMIC DNA]</scope>
    <source>
        <strain evidence="1 2">KACC 15558</strain>
    </source>
</reference>
<proteinExistence type="predicted"/>
<comment type="caution">
    <text evidence="1">The sequence shown here is derived from an EMBL/GenBank/DDBJ whole genome shotgun (WGS) entry which is preliminary data.</text>
</comment>